<evidence type="ECO:0000313" key="2">
    <source>
        <dbReference type="EMBL" id="CDP37844.1"/>
    </source>
</evidence>
<gene>
    <name evidence="2" type="ORF">GNLVRS02_ARAD1D20746g</name>
</gene>
<reference evidence="2" key="2">
    <citation type="submission" date="2014-06" db="EMBL/GenBank/DDBJ databases">
        <title>The complete genome of Blastobotrys (Arxula) adeninivorans LS3 - a yeast of biotechnological interest.</title>
        <authorList>
            <person name="Kunze G."/>
            <person name="Gaillardin C."/>
            <person name="Czernicka M."/>
            <person name="Durrens P."/>
            <person name="Martin T."/>
            <person name="Boer E."/>
            <person name="Gabaldon T."/>
            <person name="Cruz J."/>
            <person name="Talla E."/>
            <person name="Marck C."/>
            <person name="Goffeau A."/>
            <person name="Barbe V."/>
            <person name="Baret P."/>
            <person name="Baronian K."/>
            <person name="Beier S."/>
            <person name="Bleykasten C."/>
            <person name="Bode R."/>
            <person name="Casaregola S."/>
            <person name="Despons L."/>
            <person name="Fairhead C."/>
            <person name="Giersberg M."/>
            <person name="Gierski P."/>
            <person name="Hahnel U."/>
            <person name="Hartmann A."/>
            <person name="Jankowska D."/>
            <person name="Jubin C."/>
            <person name="Jung P."/>
            <person name="Lafontaine I."/>
            <person name="Leh-Louis V."/>
            <person name="Lemaire M."/>
            <person name="Marcet-Houben M."/>
            <person name="Mascher M."/>
            <person name="Morel G."/>
            <person name="Richard G.-F."/>
            <person name="Riechen J."/>
            <person name="Sacerdot C."/>
            <person name="Sarkar A."/>
            <person name="Savel G."/>
            <person name="Schacherer J."/>
            <person name="Sherman D."/>
            <person name="Straub M.-L."/>
            <person name="Stein N."/>
            <person name="Thierry A."/>
            <person name="Trautwein-Schult A."/>
            <person name="Westhof E."/>
            <person name="Worch S."/>
            <person name="Dujon B."/>
            <person name="Souciet J.-L."/>
            <person name="Wincker P."/>
            <person name="Scholz U."/>
            <person name="Neuveglise N."/>
        </authorList>
    </citation>
    <scope>NUCLEOTIDE SEQUENCE</scope>
    <source>
        <strain evidence="2">LS3</strain>
    </source>
</reference>
<reference evidence="2" key="1">
    <citation type="submission" date="2014-02" db="EMBL/GenBank/DDBJ databases">
        <authorList>
            <person name="Genoscope - CEA"/>
        </authorList>
    </citation>
    <scope>NUCLEOTIDE SEQUENCE</scope>
    <source>
        <strain evidence="2">LS3</strain>
    </source>
</reference>
<sequence>MAHELSEPPQWLNSPLPFFVLVRDHSKYVLPGSVEPEPEPQSSRDIHSQSSSEVVERERIEHGGEFLTSQIYPDVRYVFEDDDFDPAVDALEHEEGDISVIVDFDATGEKIVSYKSLSPTWQITEAACDGSTTSAPAWVRGQPNSSSRKLFIDGTSNQTTTLRRHHDRPSSPMSESRQLMQAVVDRSNQLRQLLYRQDGNASNPPSS</sequence>
<feature type="region of interest" description="Disordered" evidence="1">
    <location>
        <begin position="30"/>
        <end position="57"/>
    </location>
</feature>
<organism evidence="2">
    <name type="scientific">Blastobotrys adeninivorans</name>
    <name type="common">Yeast</name>
    <name type="synonym">Arxula adeninivorans</name>
    <dbReference type="NCBI Taxonomy" id="409370"/>
    <lineage>
        <taxon>Eukaryota</taxon>
        <taxon>Fungi</taxon>
        <taxon>Dikarya</taxon>
        <taxon>Ascomycota</taxon>
        <taxon>Saccharomycotina</taxon>
        <taxon>Dipodascomycetes</taxon>
        <taxon>Dipodascales</taxon>
        <taxon>Trichomonascaceae</taxon>
        <taxon>Blastobotrys</taxon>
    </lineage>
</organism>
<name>A0A060TAM2_BLAAD</name>
<protein>
    <submittedName>
        <fullName evidence="2">ARAD1D20746p</fullName>
    </submittedName>
</protein>
<dbReference type="AlphaFoldDB" id="A0A060TAM2"/>
<dbReference type="EMBL" id="HG937694">
    <property type="protein sequence ID" value="CDP37844.1"/>
    <property type="molecule type" value="Genomic_DNA"/>
</dbReference>
<evidence type="ECO:0000256" key="1">
    <source>
        <dbReference type="SAM" id="MobiDB-lite"/>
    </source>
</evidence>
<feature type="compositionally biased region" description="Polar residues" evidence="1">
    <location>
        <begin position="142"/>
        <end position="161"/>
    </location>
</feature>
<proteinExistence type="predicted"/>
<feature type="region of interest" description="Disordered" evidence="1">
    <location>
        <begin position="132"/>
        <end position="179"/>
    </location>
</feature>
<dbReference type="Gene3D" id="2.60.270.60">
    <property type="match status" value="1"/>
</dbReference>
<accession>A0A060TAM2</accession>